<dbReference type="SMART" id="SM00342">
    <property type="entry name" value="HTH_ARAC"/>
    <property type="match status" value="1"/>
</dbReference>
<dbReference type="Pfam" id="PF06719">
    <property type="entry name" value="AraC_N"/>
    <property type="match status" value="1"/>
</dbReference>
<gene>
    <name evidence="4" type="ORF">QOZ94_003443</name>
</gene>
<organism evidence="4 5">
    <name type="scientific">Xanthobacter agilis</name>
    <dbReference type="NCBI Taxonomy" id="47492"/>
    <lineage>
        <taxon>Bacteria</taxon>
        <taxon>Pseudomonadati</taxon>
        <taxon>Pseudomonadota</taxon>
        <taxon>Alphaproteobacteria</taxon>
        <taxon>Hyphomicrobiales</taxon>
        <taxon>Xanthobacteraceae</taxon>
        <taxon>Xanthobacter</taxon>
    </lineage>
</organism>
<evidence type="ECO:0000256" key="1">
    <source>
        <dbReference type="ARBA" id="ARBA00023015"/>
    </source>
</evidence>
<dbReference type="Gene3D" id="1.10.10.60">
    <property type="entry name" value="Homeodomain-like"/>
    <property type="match status" value="2"/>
</dbReference>
<feature type="domain" description="HTH araC/xylS-type" evidence="3">
    <location>
        <begin position="190"/>
        <end position="288"/>
    </location>
</feature>
<dbReference type="EMBL" id="JAUSVY010000009">
    <property type="protein sequence ID" value="MDQ0506629.1"/>
    <property type="molecule type" value="Genomic_DNA"/>
</dbReference>
<evidence type="ECO:0000259" key="3">
    <source>
        <dbReference type="PROSITE" id="PS01124"/>
    </source>
</evidence>
<protein>
    <submittedName>
        <fullName evidence="4">AraC-like DNA-binding protein</fullName>
    </submittedName>
</protein>
<name>A0ABU0LHM9_XANAG</name>
<keyword evidence="1" id="KW-0805">Transcription regulation</keyword>
<dbReference type="PROSITE" id="PS01124">
    <property type="entry name" value="HTH_ARAC_FAMILY_2"/>
    <property type="match status" value="1"/>
</dbReference>
<dbReference type="InterPro" id="IPR009057">
    <property type="entry name" value="Homeodomain-like_sf"/>
</dbReference>
<sequence>MRERLATMCDIVERHAVEERQPTPVEGLTLFRMRTSLHPLHVLYYPRLCIILHGSKSVSLGDAAFDIDPRTFFLVAADLPVASRVFVASDGRPHLALTLDLDRVVLAQVLRHLPARAVPGLPPAGLVTAPMRLELLEPLGRLLALLDRPDALDFLRPLILQELYFHLLRSPLGDTLVQFAMGGSRLSQIGRATDWIKARYAEPVSIEALAELAGMSVTSFHRHFKAVTLMTPLQYRTQIRLQEARRLLLAERLSAGAAGLAVGYDSQSQFSRDYKRMFGTPPASDTARLVAAQA</sequence>
<proteinExistence type="predicted"/>
<comment type="caution">
    <text evidence="4">The sequence shown here is derived from an EMBL/GenBank/DDBJ whole genome shotgun (WGS) entry which is preliminary data.</text>
</comment>
<evidence type="ECO:0000313" key="5">
    <source>
        <dbReference type="Proteomes" id="UP001241747"/>
    </source>
</evidence>
<dbReference type="PANTHER" id="PTHR43436:SF1">
    <property type="entry name" value="TRANSCRIPTIONAL REGULATORY PROTEIN"/>
    <property type="match status" value="1"/>
</dbReference>
<dbReference type="RefSeq" id="WP_237345299.1">
    <property type="nucleotide sequence ID" value="NZ_JABWGX010000009.1"/>
</dbReference>
<reference evidence="4 5" key="1">
    <citation type="submission" date="2023-07" db="EMBL/GenBank/DDBJ databases">
        <title>Genomic Encyclopedia of Type Strains, Phase IV (KMG-IV): sequencing the most valuable type-strain genomes for metagenomic binning, comparative biology and taxonomic classification.</title>
        <authorList>
            <person name="Goeker M."/>
        </authorList>
    </citation>
    <scope>NUCLEOTIDE SEQUENCE [LARGE SCALE GENOMIC DNA]</scope>
    <source>
        <strain evidence="4 5">DSM 3770</strain>
    </source>
</reference>
<dbReference type="PANTHER" id="PTHR43436">
    <property type="entry name" value="ARAC-FAMILY TRANSCRIPTIONAL REGULATOR"/>
    <property type="match status" value="1"/>
</dbReference>
<accession>A0ABU0LHM9</accession>
<dbReference type="InterPro" id="IPR018060">
    <property type="entry name" value="HTH_AraC"/>
</dbReference>
<dbReference type="Proteomes" id="UP001241747">
    <property type="component" value="Unassembled WGS sequence"/>
</dbReference>
<evidence type="ECO:0000313" key="4">
    <source>
        <dbReference type="EMBL" id="MDQ0506629.1"/>
    </source>
</evidence>
<evidence type="ECO:0000256" key="2">
    <source>
        <dbReference type="ARBA" id="ARBA00023163"/>
    </source>
</evidence>
<dbReference type="SUPFAM" id="SSF46689">
    <property type="entry name" value="Homeodomain-like"/>
    <property type="match status" value="2"/>
</dbReference>
<dbReference type="InterPro" id="IPR009594">
    <property type="entry name" value="Tscrpt_reg_HTH_AraC_N"/>
</dbReference>
<keyword evidence="5" id="KW-1185">Reference proteome</keyword>
<dbReference type="Pfam" id="PF12833">
    <property type="entry name" value="HTH_18"/>
    <property type="match status" value="1"/>
</dbReference>
<keyword evidence="2" id="KW-0804">Transcription</keyword>